<dbReference type="InterPro" id="IPR013747">
    <property type="entry name" value="ACP_syn_III_C"/>
</dbReference>
<evidence type="ECO:0000256" key="9">
    <source>
        <dbReference type="ARBA" id="ARBA00047375"/>
    </source>
</evidence>
<comment type="pathway">
    <text evidence="2 10">Lipid metabolism; fatty acid biosynthesis.</text>
</comment>
<keyword evidence="5 12" id="KW-0812">Transmembrane</keyword>
<feature type="active site" evidence="11">
    <location>
        <position position="429"/>
    </location>
</feature>
<evidence type="ECO:0000313" key="16">
    <source>
        <dbReference type="Proteomes" id="UP001367508"/>
    </source>
</evidence>
<keyword evidence="8 10" id="KW-0012">Acyltransferase</keyword>
<dbReference type="Pfam" id="PF08541">
    <property type="entry name" value="ACP_syn_III_C"/>
    <property type="match status" value="1"/>
</dbReference>
<evidence type="ECO:0000256" key="1">
    <source>
        <dbReference type="ARBA" id="ARBA00004370"/>
    </source>
</evidence>
<dbReference type="InterPro" id="IPR012392">
    <property type="entry name" value="3-ktacl-CoA_syn"/>
</dbReference>
<dbReference type="Gene3D" id="3.40.47.10">
    <property type="match status" value="1"/>
</dbReference>
<evidence type="ECO:0000256" key="4">
    <source>
        <dbReference type="ARBA" id="ARBA00022679"/>
    </source>
</evidence>
<evidence type="ECO:0000256" key="2">
    <source>
        <dbReference type="ARBA" id="ARBA00005194"/>
    </source>
</evidence>
<protein>
    <recommendedName>
        <fullName evidence="10">3-ketoacyl-CoA synthase</fullName>
        <ecNumber evidence="10">2.3.1.-</ecNumber>
    </recommendedName>
</protein>
<feature type="active site" evidence="11">
    <location>
        <position position="308"/>
    </location>
</feature>
<dbReference type="Proteomes" id="UP001367508">
    <property type="component" value="Unassembled WGS sequence"/>
</dbReference>
<comment type="similarity">
    <text evidence="3 10">Belongs to the thiolase-like superfamily. Chalcone/stilbene synthases family.</text>
</comment>
<organism evidence="15 16">
    <name type="scientific">Canavalia gladiata</name>
    <name type="common">Sword bean</name>
    <name type="synonym">Dolichos gladiatus</name>
    <dbReference type="NCBI Taxonomy" id="3824"/>
    <lineage>
        <taxon>Eukaryota</taxon>
        <taxon>Viridiplantae</taxon>
        <taxon>Streptophyta</taxon>
        <taxon>Embryophyta</taxon>
        <taxon>Tracheophyta</taxon>
        <taxon>Spermatophyta</taxon>
        <taxon>Magnoliopsida</taxon>
        <taxon>eudicotyledons</taxon>
        <taxon>Gunneridae</taxon>
        <taxon>Pentapetalae</taxon>
        <taxon>rosids</taxon>
        <taxon>fabids</taxon>
        <taxon>Fabales</taxon>
        <taxon>Fabaceae</taxon>
        <taxon>Papilionoideae</taxon>
        <taxon>50 kb inversion clade</taxon>
        <taxon>NPAAA clade</taxon>
        <taxon>indigoferoid/millettioid clade</taxon>
        <taxon>Phaseoleae</taxon>
        <taxon>Canavalia</taxon>
    </lineage>
</organism>
<dbReference type="EMBL" id="JAYMYQ010000002">
    <property type="protein sequence ID" value="KAK7351853.1"/>
    <property type="molecule type" value="Genomic_DNA"/>
</dbReference>
<comment type="caution">
    <text evidence="15">The sequence shown here is derived from an EMBL/GenBank/DDBJ whole genome shotgun (WGS) entry which is preliminary data.</text>
</comment>
<feature type="active site" evidence="11">
    <location>
        <position position="425"/>
    </location>
</feature>
<evidence type="ECO:0000256" key="7">
    <source>
        <dbReference type="ARBA" id="ARBA00023136"/>
    </source>
</evidence>
<dbReference type="PANTHER" id="PTHR31561">
    <property type="entry name" value="3-KETOACYL-COA SYNTHASE"/>
    <property type="match status" value="1"/>
</dbReference>
<reference evidence="15 16" key="1">
    <citation type="submission" date="2024-01" db="EMBL/GenBank/DDBJ databases">
        <title>The genomes of 5 underutilized Papilionoideae crops provide insights into root nodulation and disease resistanc.</title>
        <authorList>
            <person name="Jiang F."/>
        </authorList>
    </citation>
    <scope>NUCLEOTIDE SEQUENCE [LARGE SCALE GENOMIC DNA]</scope>
    <source>
        <strain evidence="15">LVBAO_FW01</strain>
        <tissue evidence="15">Leaves</tissue>
    </source>
</reference>
<evidence type="ECO:0000256" key="12">
    <source>
        <dbReference type="SAM" id="Phobius"/>
    </source>
</evidence>
<evidence type="ECO:0000256" key="3">
    <source>
        <dbReference type="ARBA" id="ARBA00005531"/>
    </source>
</evidence>
<dbReference type="FunFam" id="3.40.47.10:FF:000028">
    <property type="entry name" value="3-ketoacyl-CoA synthase"/>
    <property type="match status" value="1"/>
</dbReference>
<evidence type="ECO:0000256" key="10">
    <source>
        <dbReference type="PIRNR" id="PIRNR036417"/>
    </source>
</evidence>
<comment type="subcellular location">
    <subcellularLocation>
        <location evidence="1">Membrane</location>
    </subcellularLocation>
</comment>
<proteinExistence type="inferred from homology"/>
<evidence type="ECO:0000256" key="5">
    <source>
        <dbReference type="ARBA" id="ARBA00022692"/>
    </source>
</evidence>
<feature type="domain" description="FAE" evidence="13">
    <location>
        <begin position="85"/>
        <end position="374"/>
    </location>
</feature>
<keyword evidence="6 12" id="KW-1133">Transmembrane helix</keyword>
<feature type="active site" evidence="11">
    <location>
        <position position="229"/>
    </location>
</feature>
<dbReference type="PIRSF" id="PIRSF036417">
    <property type="entry name" value="3-ktacl-CoA_syn"/>
    <property type="match status" value="1"/>
</dbReference>
<dbReference type="GO" id="GO:0006633">
    <property type="term" value="P:fatty acid biosynthetic process"/>
    <property type="evidence" value="ECO:0007669"/>
    <property type="project" value="InterPro"/>
</dbReference>
<dbReference type="EC" id="2.3.1.-" evidence="10"/>
<dbReference type="GO" id="GO:0009922">
    <property type="term" value="F:fatty acid elongase activity"/>
    <property type="evidence" value="ECO:0007669"/>
    <property type="project" value="UniProtKB-EC"/>
</dbReference>
<evidence type="ECO:0000256" key="8">
    <source>
        <dbReference type="ARBA" id="ARBA00023315"/>
    </source>
</evidence>
<dbReference type="CDD" id="cd00831">
    <property type="entry name" value="CHS_like"/>
    <property type="match status" value="1"/>
</dbReference>
<evidence type="ECO:0000259" key="13">
    <source>
        <dbReference type="Pfam" id="PF08392"/>
    </source>
</evidence>
<feature type="active site" evidence="11">
    <location>
        <position position="392"/>
    </location>
</feature>
<feature type="transmembrane region" description="Helical" evidence="12">
    <location>
        <begin position="26"/>
        <end position="47"/>
    </location>
</feature>
<dbReference type="Pfam" id="PF08392">
    <property type="entry name" value="FAE1_CUT1_RppA"/>
    <property type="match status" value="1"/>
</dbReference>
<name>A0AAN9MGZ8_CANGL</name>
<dbReference type="GO" id="GO:0016020">
    <property type="term" value="C:membrane"/>
    <property type="evidence" value="ECO:0007669"/>
    <property type="project" value="UniProtKB-SubCell"/>
</dbReference>
<keyword evidence="4 10" id="KW-0808">Transferase</keyword>
<evidence type="ECO:0000259" key="14">
    <source>
        <dbReference type="Pfam" id="PF08541"/>
    </source>
</evidence>
<dbReference type="AlphaFoldDB" id="A0AAN9MGZ8"/>
<evidence type="ECO:0000256" key="6">
    <source>
        <dbReference type="ARBA" id="ARBA00022989"/>
    </source>
</evidence>
<feature type="domain" description="Beta-ketoacyl-[acyl-carrier-protein] synthase III C-terminal" evidence="14">
    <location>
        <begin position="391"/>
        <end position="471"/>
    </location>
</feature>
<feature type="transmembrane region" description="Helical" evidence="12">
    <location>
        <begin position="59"/>
        <end position="87"/>
    </location>
</feature>
<dbReference type="SUPFAM" id="SSF53901">
    <property type="entry name" value="Thiolase-like"/>
    <property type="match status" value="2"/>
</dbReference>
<dbReference type="InterPro" id="IPR016039">
    <property type="entry name" value="Thiolase-like"/>
</dbReference>
<comment type="catalytic activity">
    <reaction evidence="9">
        <text>a very-long-chain acyl-CoA + malonyl-CoA + H(+) = a very-long-chain 3-oxoacyl-CoA + CO2 + CoA</text>
        <dbReference type="Rhea" id="RHEA:32727"/>
        <dbReference type="ChEBI" id="CHEBI:15378"/>
        <dbReference type="ChEBI" id="CHEBI:16526"/>
        <dbReference type="ChEBI" id="CHEBI:57287"/>
        <dbReference type="ChEBI" id="CHEBI:57384"/>
        <dbReference type="ChEBI" id="CHEBI:90725"/>
        <dbReference type="ChEBI" id="CHEBI:90736"/>
        <dbReference type="EC" id="2.3.1.199"/>
    </reaction>
</comment>
<dbReference type="InterPro" id="IPR013601">
    <property type="entry name" value="FAE1_typ3_polyketide_synth"/>
</dbReference>
<keyword evidence="16" id="KW-1185">Reference proteome</keyword>
<evidence type="ECO:0000256" key="11">
    <source>
        <dbReference type="PIRSR" id="PIRSR036417-1"/>
    </source>
</evidence>
<sequence length="497" mass="55995">MASISNHNRLPDFQQSVKLKYVKLGYHYLISHLLTLCLLPLISILILQASQMTTNDLHLLWILLQYNLLSVIAFSAFLVFGSTLYIMTRPRSVYLLDYSCYRPPQHLRVRFQQFMDHSKLTGDFNDSSLEFQRKILERSGLGEETYVPEAMHSIPPRPSMAAAREEAEQVMFGALDNLLANTNIKPKDIGILVVNCSLFNPTPSLSAMIVNRYKLRGNIKTFNLGGMGCSAGVIAIDLAKDMLQVHRNTYALVVSTENITQNWYFGNNKSMLIPNCLFRVGGSAVLLSNKSSEKRRAKYKLVHVVRTHKGADDKAFRCVYQEQDDDGKTGVSLSKELMAIAGGALKTNITTLGPLVLPISEQLLFFLTLVANKLFNAKLKPYIPDFKLAFNHFCIHAGGRAVIDELQKNLQLLPLHVEASRMTLHRFGNTSSSSIWYELAYTEAKGRIRKGHRVWQIAFGSGFKCNSAVWEALTHVKPSPKSPWEDCIHRYPVQVVT</sequence>
<gene>
    <name evidence="15" type="ORF">VNO77_11591</name>
</gene>
<feature type="active site" evidence="11">
    <location>
        <position position="396"/>
    </location>
</feature>
<evidence type="ECO:0000313" key="15">
    <source>
        <dbReference type="EMBL" id="KAK7351853.1"/>
    </source>
</evidence>
<keyword evidence="7 12" id="KW-0472">Membrane</keyword>
<accession>A0AAN9MGZ8</accession>